<feature type="transmembrane region" description="Helical" evidence="7">
    <location>
        <begin position="179"/>
        <end position="201"/>
    </location>
</feature>
<accession>A0A068NSV6</accession>
<feature type="transmembrane region" description="Helical" evidence="7">
    <location>
        <begin position="7"/>
        <end position="25"/>
    </location>
</feature>
<feature type="transmembrane region" description="Helical" evidence="7">
    <location>
        <begin position="66"/>
        <end position="90"/>
    </location>
</feature>
<evidence type="ECO:0000256" key="4">
    <source>
        <dbReference type="ARBA" id="ARBA00022692"/>
    </source>
</evidence>
<evidence type="ECO:0000313" key="10">
    <source>
        <dbReference type="Proteomes" id="UP000027982"/>
    </source>
</evidence>
<evidence type="ECO:0000256" key="6">
    <source>
        <dbReference type="ARBA" id="ARBA00023136"/>
    </source>
</evidence>
<keyword evidence="3" id="KW-1003">Cell membrane</keyword>
<feature type="transmembrane region" description="Helical" evidence="7">
    <location>
        <begin position="102"/>
        <end position="126"/>
    </location>
</feature>
<dbReference type="STRING" id="661478.OP10G_1336"/>
<dbReference type="HOGENOM" id="CLU_016047_1_1_0"/>
<feature type="transmembrane region" description="Helical" evidence="7">
    <location>
        <begin position="237"/>
        <end position="258"/>
    </location>
</feature>
<dbReference type="InterPro" id="IPR035906">
    <property type="entry name" value="MetI-like_sf"/>
</dbReference>
<evidence type="ECO:0000256" key="7">
    <source>
        <dbReference type="RuleBase" id="RU363032"/>
    </source>
</evidence>
<name>A0A068NSV6_FIMGI</name>
<dbReference type="PROSITE" id="PS50928">
    <property type="entry name" value="ABC_TM1"/>
    <property type="match status" value="1"/>
</dbReference>
<keyword evidence="2 7" id="KW-0813">Transport</keyword>
<comment type="similarity">
    <text evidence="7">Belongs to the binding-protein-dependent transport system permease family.</text>
</comment>
<dbReference type="SUPFAM" id="SSF161098">
    <property type="entry name" value="MetI-like"/>
    <property type="match status" value="1"/>
</dbReference>
<dbReference type="AlphaFoldDB" id="A0A068NSV6"/>
<evidence type="ECO:0000256" key="2">
    <source>
        <dbReference type="ARBA" id="ARBA00022448"/>
    </source>
</evidence>
<dbReference type="PANTHER" id="PTHR43744">
    <property type="entry name" value="ABC TRANSPORTER PERMEASE PROTEIN MG189-RELATED-RELATED"/>
    <property type="match status" value="1"/>
</dbReference>
<dbReference type="Gene3D" id="1.10.3720.10">
    <property type="entry name" value="MetI-like"/>
    <property type="match status" value="1"/>
</dbReference>
<evidence type="ECO:0000256" key="3">
    <source>
        <dbReference type="ARBA" id="ARBA00022475"/>
    </source>
</evidence>
<feature type="domain" description="ABC transmembrane type-1" evidence="8">
    <location>
        <begin position="67"/>
        <end position="258"/>
    </location>
</feature>
<sequence>MKARMSLVYFLLVLGAGVFVIPFLWTVSTALKTSQEIAKDPVHLIPAKPTLENFPGAWHALPFTTFIGNTVFVTLLATLGTVLSAALVAYGFARFKFKGRNALFYTMLGTMMLPSQVTMIPVFLIWRQLHAIDTFIPLILPAFFGGGPFNIFLLRQFFLTIPHELDEAMLIDGASYPQIWWRLILPLSQPAIAAVVVFSFIGNWDNFEGPLIYLNSPENYTVAMGLRLFQDSFGTNMGQLMSASLIQIVPTIVIFFLAQRYIIKGVAVSGMGGR</sequence>
<keyword evidence="4 7" id="KW-0812">Transmembrane</keyword>
<reference evidence="9 10" key="1">
    <citation type="journal article" date="2014" name="PLoS ONE">
        <title>The first complete genome sequence of the class fimbriimonadia in the phylum armatimonadetes.</title>
        <authorList>
            <person name="Hu Z.Y."/>
            <person name="Wang Y.Z."/>
            <person name="Im W.T."/>
            <person name="Wang S.Y."/>
            <person name="Zhao G.P."/>
            <person name="Zheng H.J."/>
            <person name="Quan Z.X."/>
        </authorList>
    </citation>
    <scope>NUCLEOTIDE SEQUENCE [LARGE SCALE GENOMIC DNA]</scope>
    <source>
        <strain evidence="9">Gsoil 348</strain>
    </source>
</reference>
<feature type="transmembrane region" description="Helical" evidence="7">
    <location>
        <begin position="138"/>
        <end position="158"/>
    </location>
</feature>
<proteinExistence type="inferred from homology"/>
<keyword evidence="6 7" id="KW-0472">Membrane</keyword>
<keyword evidence="10" id="KW-1185">Reference proteome</keyword>
<dbReference type="EMBL" id="CP007139">
    <property type="protein sequence ID" value="AIE84704.1"/>
    <property type="molecule type" value="Genomic_DNA"/>
</dbReference>
<gene>
    <name evidence="9" type="ORF">OP10G_1336</name>
</gene>
<protein>
    <submittedName>
        <fullName evidence="9">N-Acetyl-D-glucosamine ABC transport system, permease protein 2</fullName>
    </submittedName>
</protein>
<evidence type="ECO:0000256" key="1">
    <source>
        <dbReference type="ARBA" id="ARBA00004651"/>
    </source>
</evidence>
<dbReference type="OrthoDB" id="9787837at2"/>
<dbReference type="PANTHER" id="PTHR43744:SF6">
    <property type="entry name" value="ABC TRANSPORTER PERMEASE PROTEIN YESQ-RELATED"/>
    <property type="match status" value="1"/>
</dbReference>
<organism evidence="9 10">
    <name type="scientific">Fimbriimonas ginsengisoli Gsoil 348</name>
    <dbReference type="NCBI Taxonomy" id="661478"/>
    <lineage>
        <taxon>Bacteria</taxon>
        <taxon>Bacillati</taxon>
        <taxon>Armatimonadota</taxon>
        <taxon>Fimbriimonadia</taxon>
        <taxon>Fimbriimonadales</taxon>
        <taxon>Fimbriimonadaceae</taxon>
        <taxon>Fimbriimonas</taxon>
    </lineage>
</organism>
<dbReference type="KEGG" id="fgi:OP10G_1336"/>
<dbReference type="GO" id="GO:0005886">
    <property type="term" value="C:plasma membrane"/>
    <property type="evidence" value="ECO:0007669"/>
    <property type="project" value="UniProtKB-SubCell"/>
</dbReference>
<evidence type="ECO:0000259" key="8">
    <source>
        <dbReference type="PROSITE" id="PS50928"/>
    </source>
</evidence>
<dbReference type="Pfam" id="PF00528">
    <property type="entry name" value="BPD_transp_1"/>
    <property type="match status" value="1"/>
</dbReference>
<evidence type="ECO:0000313" key="9">
    <source>
        <dbReference type="EMBL" id="AIE84704.1"/>
    </source>
</evidence>
<dbReference type="RefSeq" id="WP_025226675.1">
    <property type="nucleotide sequence ID" value="NZ_CP007139.1"/>
</dbReference>
<dbReference type="eggNOG" id="COG0395">
    <property type="taxonomic scope" value="Bacteria"/>
</dbReference>
<dbReference type="InterPro" id="IPR000515">
    <property type="entry name" value="MetI-like"/>
</dbReference>
<dbReference type="CDD" id="cd06261">
    <property type="entry name" value="TM_PBP2"/>
    <property type="match status" value="1"/>
</dbReference>
<keyword evidence="5 7" id="KW-1133">Transmembrane helix</keyword>
<dbReference type="Proteomes" id="UP000027982">
    <property type="component" value="Chromosome"/>
</dbReference>
<dbReference type="GO" id="GO:0055085">
    <property type="term" value="P:transmembrane transport"/>
    <property type="evidence" value="ECO:0007669"/>
    <property type="project" value="InterPro"/>
</dbReference>
<comment type="subcellular location">
    <subcellularLocation>
        <location evidence="1 7">Cell membrane</location>
        <topology evidence="1 7">Multi-pass membrane protein</topology>
    </subcellularLocation>
</comment>
<evidence type="ECO:0000256" key="5">
    <source>
        <dbReference type="ARBA" id="ARBA00022989"/>
    </source>
</evidence>